<dbReference type="InterPro" id="IPR000198">
    <property type="entry name" value="RhoGAP_dom"/>
</dbReference>
<evidence type="ECO:0000256" key="3">
    <source>
        <dbReference type="SAM" id="MobiDB-lite"/>
    </source>
</evidence>
<dbReference type="GeneTree" id="ENSGT00940000157993"/>
<organism evidence="5 6">
    <name type="scientific">Scleropages formosus</name>
    <name type="common">Asian bonytongue</name>
    <name type="synonym">Osteoglossum formosum</name>
    <dbReference type="NCBI Taxonomy" id="113540"/>
    <lineage>
        <taxon>Eukaryota</taxon>
        <taxon>Metazoa</taxon>
        <taxon>Chordata</taxon>
        <taxon>Craniata</taxon>
        <taxon>Vertebrata</taxon>
        <taxon>Euteleostomi</taxon>
        <taxon>Actinopterygii</taxon>
        <taxon>Neopterygii</taxon>
        <taxon>Teleostei</taxon>
        <taxon>Osteoglossocephala</taxon>
        <taxon>Osteoglossomorpha</taxon>
        <taxon>Osteoglossiformes</taxon>
        <taxon>Osteoglossidae</taxon>
        <taxon>Scleropages</taxon>
    </lineage>
</organism>
<sequence>MKVLSGNILSKTLTGGGMDSLIEDDGKPFPPPEKVFNADGRVCLPIENGNSNGSSRWSFLRKSRKSAVLSITCSSDANSKTALFGQLLSKVCSEEEKLPKPITEILTLLMKKGCTTEGVFRKPGNNKCLKEIKGQLNDGLDVDMKAKPVVLLAALFKDFLRELPGSLLVEEMSKDWMSALDKEKLHERCTELRNLTESLPKPNTILLQNLLCVLHHISKNANINKMDARNLAVCIAPNLLQCGNLSDLDKVIDLTQFLIENCCEIFGEQIQSLLGDPEEEELADTSDSVSSHQHDSAYDSTDPDADGEFAGATEKQQAETSEDKCQRSTSSACKEERSAIPSCPSNAIFHTFTKPFSRRCSEPILFQPAGMSSISVHARSHEDFSKEKESFFLGDQRLKKQNSDSVLRLLQGERTTSIPEKLGGNLTTEPAVPSKDCSYSSSCSLESSFSNISETSVFTSSPLASPRNIRKTNLECEEVQRHEVKMRSQSMRSDRRRPLRAKSLGAFSYKGSFKKGDSQKETIFACETLQEDSQSEVEPTELAPRQRPLSAVEVFQHVDSRIPRKPPSYEQAIQSGLQPPAYRRMTVQDALLQKRRSRPSSGTEELLHSCPVNTFTDCYPQIQDIAIEGIPRSTQSTQMCRYRAMSESVSRAQLDRVSRRCNQRPFEDISYAKESYV</sequence>
<feature type="domain" description="Rho-GAP" evidence="4">
    <location>
        <begin position="86"/>
        <end position="266"/>
    </location>
</feature>
<dbReference type="InterPro" id="IPR047886">
    <property type="entry name" value="ARHGAP20-like_RhoGAP"/>
</dbReference>
<keyword evidence="2" id="KW-0597">Phosphoprotein</keyword>
<dbReference type="GO" id="GO:0035023">
    <property type="term" value="P:regulation of Rho protein signal transduction"/>
    <property type="evidence" value="ECO:0007669"/>
    <property type="project" value="InterPro"/>
</dbReference>
<dbReference type="GO" id="GO:0005096">
    <property type="term" value="F:GTPase activator activity"/>
    <property type="evidence" value="ECO:0007669"/>
    <property type="project" value="UniProtKB-KW"/>
</dbReference>
<evidence type="ECO:0000259" key="4">
    <source>
        <dbReference type="PROSITE" id="PS50238"/>
    </source>
</evidence>
<dbReference type="PANTHER" id="PTHR23179:SF26">
    <property type="entry name" value="T-CELL ACTIVATION RHO GTPASE-ACTIVATING PROTEIN"/>
    <property type="match status" value="1"/>
</dbReference>
<feature type="region of interest" description="Disordered" evidence="3">
    <location>
        <begin position="277"/>
        <end position="329"/>
    </location>
</feature>
<dbReference type="PANTHER" id="PTHR23179">
    <property type="entry name" value="T-CELL ACTIVATION RHO GTPASE ACTIVATING PROTEIN-RELATED"/>
    <property type="match status" value="1"/>
</dbReference>
<dbReference type="KEGG" id="sfm:108929242"/>
<dbReference type="Ensembl" id="ENSSFOT00015010273.2">
    <property type="protein sequence ID" value="ENSSFOP00015010135.2"/>
    <property type="gene ID" value="ENSSFOG00015006564.2"/>
</dbReference>
<evidence type="ECO:0000313" key="6">
    <source>
        <dbReference type="Proteomes" id="UP000694397"/>
    </source>
</evidence>
<dbReference type="InterPro" id="IPR008936">
    <property type="entry name" value="Rho_GTPase_activation_prot"/>
</dbReference>
<protein>
    <submittedName>
        <fullName evidence="5">T cell activation RhoGTPase activating protein b</fullName>
    </submittedName>
</protein>
<dbReference type="SMART" id="SM00324">
    <property type="entry name" value="RhoGAP"/>
    <property type="match status" value="1"/>
</dbReference>
<accession>A0A8C9R6H2</accession>
<dbReference type="GO" id="GO:0007165">
    <property type="term" value="P:signal transduction"/>
    <property type="evidence" value="ECO:0007669"/>
    <property type="project" value="InterPro"/>
</dbReference>
<evidence type="ECO:0000256" key="2">
    <source>
        <dbReference type="ARBA" id="ARBA00022553"/>
    </source>
</evidence>
<evidence type="ECO:0000256" key="1">
    <source>
        <dbReference type="ARBA" id="ARBA00022468"/>
    </source>
</evidence>
<gene>
    <name evidence="5" type="primary">TAGAP</name>
    <name evidence="5" type="synonym">tagapb</name>
</gene>
<evidence type="ECO:0000313" key="5">
    <source>
        <dbReference type="Ensembl" id="ENSSFOP00015010135.2"/>
    </source>
</evidence>
<reference evidence="5" key="2">
    <citation type="submission" date="2025-08" db="UniProtKB">
        <authorList>
            <consortium name="Ensembl"/>
        </authorList>
    </citation>
    <scope>IDENTIFICATION</scope>
</reference>
<proteinExistence type="predicted"/>
<dbReference type="Pfam" id="PF00620">
    <property type="entry name" value="RhoGAP"/>
    <property type="match status" value="1"/>
</dbReference>
<reference evidence="5 6" key="1">
    <citation type="submission" date="2019-04" db="EMBL/GenBank/DDBJ databases">
        <authorList>
            <consortium name="Wellcome Sanger Institute Data Sharing"/>
        </authorList>
    </citation>
    <scope>NUCLEOTIDE SEQUENCE [LARGE SCALE GENOMIC DNA]</scope>
</reference>
<keyword evidence="1" id="KW-0343">GTPase activation</keyword>
<dbReference type="CDD" id="cd04402">
    <property type="entry name" value="RhoGAP_ARHGAP20"/>
    <property type="match status" value="1"/>
</dbReference>
<dbReference type="CTD" id="447809"/>
<dbReference type="SUPFAM" id="SSF48350">
    <property type="entry name" value="GTPase activation domain, GAP"/>
    <property type="match status" value="1"/>
</dbReference>
<dbReference type="OrthoDB" id="27389at2759"/>
<name>A0A8C9R6H2_SCLFO</name>
<keyword evidence="6" id="KW-1185">Reference proteome</keyword>
<dbReference type="Proteomes" id="UP000694397">
    <property type="component" value="Chromosome 1"/>
</dbReference>
<dbReference type="AlphaFoldDB" id="A0A8C9R6H2"/>
<reference evidence="5" key="3">
    <citation type="submission" date="2025-09" db="UniProtKB">
        <authorList>
            <consortium name="Ensembl"/>
        </authorList>
    </citation>
    <scope>IDENTIFICATION</scope>
</reference>
<dbReference type="PROSITE" id="PS50238">
    <property type="entry name" value="RHOGAP"/>
    <property type="match status" value="1"/>
</dbReference>
<dbReference type="Gene3D" id="1.10.555.10">
    <property type="entry name" value="Rho GTPase activation protein"/>
    <property type="match status" value="1"/>
</dbReference>